<keyword evidence="1" id="KW-0812">Transmembrane</keyword>
<evidence type="ECO:0000313" key="3">
    <source>
        <dbReference type="Proteomes" id="UP000092582"/>
    </source>
</evidence>
<name>A0A1B1BMC3_9MICO</name>
<organism evidence="2 3">
    <name type="scientific">Cryobacterium arcticum</name>
    <dbReference type="NCBI Taxonomy" id="670052"/>
    <lineage>
        <taxon>Bacteria</taxon>
        <taxon>Bacillati</taxon>
        <taxon>Actinomycetota</taxon>
        <taxon>Actinomycetes</taxon>
        <taxon>Micrococcales</taxon>
        <taxon>Microbacteriaceae</taxon>
        <taxon>Cryobacterium</taxon>
    </lineage>
</organism>
<keyword evidence="3" id="KW-1185">Reference proteome</keyword>
<feature type="transmembrane region" description="Helical" evidence="1">
    <location>
        <begin position="49"/>
        <end position="72"/>
    </location>
</feature>
<dbReference type="OrthoDB" id="5147210at2"/>
<dbReference type="AlphaFoldDB" id="A0A1B1BMC3"/>
<keyword evidence="1" id="KW-0472">Membrane</keyword>
<keyword evidence="1" id="KW-1133">Transmembrane helix</keyword>
<evidence type="ECO:0000313" key="2">
    <source>
        <dbReference type="EMBL" id="ANP73769.1"/>
    </source>
</evidence>
<protein>
    <submittedName>
        <fullName evidence="2">Uncharacterized protein</fullName>
    </submittedName>
</protein>
<evidence type="ECO:0000256" key="1">
    <source>
        <dbReference type="SAM" id="Phobius"/>
    </source>
</evidence>
<accession>A0A1B1BMC3</accession>
<dbReference type="Proteomes" id="UP000092582">
    <property type="component" value="Chromosome 1"/>
</dbReference>
<gene>
    <name evidence="2" type="ORF">PA27867_2831</name>
</gene>
<dbReference type="RefSeq" id="WP_066597406.1">
    <property type="nucleotide sequence ID" value="NZ_CP016282.1"/>
</dbReference>
<sequence length="107" mass="12553">MSLDAGTLTAEQRTELLNYEVARFAAEGWTVSSVAGNQAVLQRTKRIRFWLNVFLTFVTWGLWLFVVALSILNRKIESLILTVDHYGKVERQFPRTWRPWARETWSH</sequence>
<proteinExistence type="predicted"/>
<dbReference type="EMBL" id="CP016282">
    <property type="protein sequence ID" value="ANP73769.1"/>
    <property type="molecule type" value="Genomic_DNA"/>
</dbReference>
<dbReference type="KEGG" id="cart:PA27867_2831"/>
<dbReference type="STRING" id="670052.PA27867_2831"/>
<reference evidence="2 3" key="1">
    <citation type="submission" date="2016-06" db="EMBL/GenBank/DDBJ databases">
        <title>Genome sequencing of Cryobacterium arcticum PAMC 27867.</title>
        <authorList>
            <person name="Lee J."/>
            <person name="Kim O.-S."/>
        </authorList>
    </citation>
    <scope>NUCLEOTIDE SEQUENCE [LARGE SCALE GENOMIC DNA]</scope>
    <source>
        <strain evidence="2 3">PAMC 27867</strain>
    </source>
</reference>